<dbReference type="SUPFAM" id="SSF53098">
    <property type="entry name" value="Ribonuclease H-like"/>
    <property type="match status" value="1"/>
</dbReference>
<dbReference type="GO" id="GO:0004519">
    <property type="term" value="F:endonuclease activity"/>
    <property type="evidence" value="ECO:0007669"/>
    <property type="project" value="UniProtKB-KW"/>
</dbReference>
<comment type="caution">
    <text evidence="10">The sequence shown here is derived from an EMBL/GenBank/DDBJ whole genome shotgun (WGS) entry which is preliminary data.</text>
</comment>
<dbReference type="GO" id="GO:0003964">
    <property type="term" value="F:RNA-directed DNA polymerase activity"/>
    <property type="evidence" value="ECO:0007669"/>
    <property type="project" value="UniProtKB-KW"/>
</dbReference>
<sequence>MLTKIPGKVGMMVDGQIEGSSISWKIDTGARCTFITEECYRNILPDSRPMLRPVDTRFITASGGDLKVLGTAVMTLSFDEFCVQFPIIVGGVRNNLLGENFLQSFRCEWDWDSLSLEISGRNIPFHEQNECVRSSRVVSLETVTVPAKHEIVHYLLGRKFTIRTDHGSLTWLYRFREPDGQISRWIQQISAYDFKIVHRPGKKHSNADALSRIKIKEQDFCTQCKLPWDYEFEAPPKQDETEEPVVIAPVNKINTEVDNSFNVPIKRGSKPNTPKRAQAKKQPDITLTPSLIHEMQSQDTELGDVLKLKLDSAVKPTFENFTNQNGTKRWKICTPKALQGYVLWHLHDSPTGGHQGINRTKKRAALCPFFWPHMNLNIQDYVETCDICEERKQPARSKRQKMKSYVMGTRFQRLASDIAGPLPTTEQGNRYILVIQDYFTKFTEVYPLCDINAETVANVFLKGWIKRYGCPVGNPFRSGDSI</sequence>
<evidence type="ECO:0000256" key="5">
    <source>
        <dbReference type="ARBA" id="ARBA00022801"/>
    </source>
</evidence>
<evidence type="ECO:0000259" key="8">
    <source>
        <dbReference type="Pfam" id="PF17917"/>
    </source>
</evidence>
<evidence type="ECO:0000256" key="4">
    <source>
        <dbReference type="ARBA" id="ARBA00022759"/>
    </source>
</evidence>
<evidence type="ECO:0000256" key="2">
    <source>
        <dbReference type="ARBA" id="ARBA00022695"/>
    </source>
</evidence>
<dbReference type="PANTHER" id="PTHR37984:SF5">
    <property type="entry name" value="PROTEIN NYNRIN-LIKE"/>
    <property type="match status" value="1"/>
</dbReference>
<dbReference type="Proteomes" id="UP000683360">
    <property type="component" value="Unassembled WGS sequence"/>
</dbReference>
<dbReference type="EMBL" id="CAJPWZ010000722">
    <property type="protein sequence ID" value="CAG2199674.1"/>
    <property type="molecule type" value="Genomic_DNA"/>
</dbReference>
<protein>
    <recommendedName>
        <fullName evidence="12">Reverse transcriptase</fullName>
    </recommendedName>
</protein>
<evidence type="ECO:0000313" key="10">
    <source>
        <dbReference type="EMBL" id="CAG2199674.1"/>
    </source>
</evidence>
<dbReference type="GO" id="GO:0016787">
    <property type="term" value="F:hydrolase activity"/>
    <property type="evidence" value="ECO:0007669"/>
    <property type="project" value="UniProtKB-KW"/>
</dbReference>
<evidence type="ECO:0000313" key="11">
    <source>
        <dbReference type="Proteomes" id="UP000683360"/>
    </source>
</evidence>
<keyword evidence="4" id="KW-0255">Endonuclease</keyword>
<dbReference type="InterPro" id="IPR021109">
    <property type="entry name" value="Peptidase_aspartic_dom_sf"/>
</dbReference>
<dbReference type="Gene3D" id="1.10.340.70">
    <property type="match status" value="1"/>
</dbReference>
<feature type="domain" description="Integrase zinc-binding" evidence="9">
    <location>
        <begin position="335"/>
        <end position="393"/>
    </location>
</feature>
<dbReference type="Gene3D" id="2.40.70.10">
    <property type="entry name" value="Acid Proteases"/>
    <property type="match status" value="1"/>
</dbReference>
<dbReference type="OrthoDB" id="6745242at2759"/>
<keyword evidence="2" id="KW-0548">Nucleotidyltransferase</keyword>
<dbReference type="PANTHER" id="PTHR37984">
    <property type="entry name" value="PROTEIN CBG26694"/>
    <property type="match status" value="1"/>
</dbReference>
<dbReference type="AlphaFoldDB" id="A0A8S3QRT8"/>
<evidence type="ECO:0000259" key="9">
    <source>
        <dbReference type="Pfam" id="PF17921"/>
    </source>
</evidence>
<evidence type="ECO:0000256" key="1">
    <source>
        <dbReference type="ARBA" id="ARBA00022679"/>
    </source>
</evidence>
<dbReference type="InterPro" id="IPR036397">
    <property type="entry name" value="RNaseH_sf"/>
</dbReference>
<reference evidence="10" key="1">
    <citation type="submission" date="2021-03" db="EMBL/GenBank/DDBJ databases">
        <authorList>
            <person name="Bekaert M."/>
        </authorList>
    </citation>
    <scope>NUCLEOTIDE SEQUENCE</scope>
</reference>
<dbReference type="FunFam" id="1.10.340.70:FF:000001">
    <property type="entry name" value="Retrovirus-related Pol polyprotein from transposon gypsy-like Protein"/>
    <property type="match status" value="1"/>
</dbReference>
<keyword evidence="11" id="KW-1185">Reference proteome</keyword>
<dbReference type="GO" id="GO:0003676">
    <property type="term" value="F:nucleic acid binding"/>
    <property type="evidence" value="ECO:0007669"/>
    <property type="project" value="InterPro"/>
</dbReference>
<dbReference type="InterPro" id="IPR050951">
    <property type="entry name" value="Retrovirus_Pol_polyprotein"/>
</dbReference>
<dbReference type="InterPro" id="IPR041588">
    <property type="entry name" value="Integrase_H2C2"/>
</dbReference>
<keyword evidence="1" id="KW-0808">Transferase</keyword>
<dbReference type="InterPro" id="IPR043502">
    <property type="entry name" value="DNA/RNA_pol_sf"/>
</dbReference>
<proteinExistence type="predicted"/>
<evidence type="ECO:0000256" key="7">
    <source>
        <dbReference type="SAM" id="MobiDB-lite"/>
    </source>
</evidence>
<organism evidence="10 11">
    <name type="scientific">Mytilus edulis</name>
    <name type="common">Blue mussel</name>
    <dbReference type="NCBI Taxonomy" id="6550"/>
    <lineage>
        <taxon>Eukaryota</taxon>
        <taxon>Metazoa</taxon>
        <taxon>Spiralia</taxon>
        <taxon>Lophotrochozoa</taxon>
        <taxon>Mollusca</taxon>
        <taxon>Bivalvia</taxon>
        <taxon>Autobranchia</taxon>
        <taxon>Pteriomorphia</taxon>
        <taxon>Mytilida</taxon>
        <taxon>Mytiloidea</taxon>
        <taxon>Mytilidae</taxon>
        <taxon>Mytilinae</taxon>
        <taxon>Mytilus</taxon>
    </lineage>
</organism>
<feature type="region of interest" description="Disordered" evidence="7">
    <location>
        <begin position="261"/>
        <end position="282"/>
    </location>
</feature>
<gene>
    <name evidence="10" type="ORF">MEDL_14386</name>
</gene>
<evidence type="ECO:0008006" key="12">
    <source>
        <dbReference type="Google" id="ProtNLM"/>
    </source>
</evidence>
<dbReference type="SUPFAM" id="SSF56672">
    <property type="entry name" value="DNA/RNA polymerases"/>
    <property type="match status" value="1"/>
</dbReference>
<dbReference type="Pfam" id="PF17921">
    <property type="entry name" value="Integrase_H2C2"/>
    <property type="match status" value="1"/>
</dbReference>
<dbReference type="SUPFAM" id="SSF50630">
    <property type="entry name" value="Acid proteases"/>
    <property type="match status" value="1"/>
</dbReference>
<evidence type="ECO:0000256" key="6">
    <source>
        <dbReference type="ARBA" id="ARBA00022918"/>
    </source>
</evidence>
<dbReference type="InterPro" id="IPR012337">
    <property type="entry name" value="RNaseH-like_sf"/>
</dbReference>
<accession>A0A8S3QRT8</accession>
<keyword evidence="5" id="KW-0378">Hydrolase</keyword>
<name>A0A8S3QRT8_MYTED</name>
<feature type="domain" description="Reverse transcriptase RNase H-like" evidence="8">
    <location>
        <begin position="149"/>
        <end position="192"/>
    </location>
</feature>
<dbReference type="Gene3D" id="3.30.420.10">
    <property type="entry name" value="Ribonuclease H-like superfamily/Ribonuclease H"/>
    <property type="match status" value="1"/>
</dbReference>
<keyword evidence="6" id="KW-0695">RNA-directed DNA polymerase</keyword>
<keyword evidence="3" id="KW-0540">Nuclease</keyword>
<dbReference type="Pfam" id="PF17917">
    <property type="entry name" value="RT_RNaseH"/>
    <property type="match status" value="1"/>
</dbReference>
<evidence type="ECO:0000256" key="3">
    <source>
        <dbReference type="ARBA" id="ARBA00022722"/>
    </source>
</evidence>
<dbReference type="InterPro" id="IPR041373">
    <property type="entry name" value="RT_RNaseH"/>
</dbReference>